<keyword evidence="1" id="KW-1133">Transmembrane helix</keyword>
<evidence type="ECO:0000313" key="2">
    <source>
        <dbReference type="EMBL" id="KAK3763248.1"/>
    </source>
</evidence>
<sequence>MSNTSSNATTKSGRLQLPDRLYNAFTTLVASEMLFVAVGVSINAWLLASILSSQELRVRIRNQFLCCIAIQNIFDDVFIAIPNIAWYFSILNSKPIISCPMYMFTKMINVICSITSDFLIVALACVFLAQVLDFKPGSRLKVGQLRVGRVIALTLPWTLAAVAGPLSVWSISYQRRSCSVVNVRKYFILESSFTVFPLCLATAVIAVAVTLRQLRFGHGRLTAQGNMDVQLMGSGPEIDNSSAYIGAILVCAACEVSRLVAYFLIGNQKYTQLEHMVASIVLECSRGVFLPLVFLFLRDVRERIKTWRPCRTGDAPVGIDLTVAYSKEV</sequence>
<organism evidence="2 3">
    <name type="scientific">Elysia crispata</name>
    <name type="common">lettuce slug</name>
    <dbReference type="NCBI Taxonomy" id="231223"/>
    <lineage>
        <taxon>Eukaryota</taxon>
        <taxon>Metazoa</taxon>
        <taxon>Spiralia</taxon>
        <taxon>Lophotrochozoa</taxon>
        <taxon>Mollusca</taxon>
        <taxon>Gastropoda</taxon>
        <taxon>Heterobranchia</taxon>
        <taxon>Euthyneura</taxon>
        <taxon>Panpulmonata</taxon>
        <taxon>Sacoglossa</taxon>
        <taxon>Placobranchoidea</taxon>
        <taxon>Plakobranchidae</taxon>
        <taxon>Elysia</taxon>
    </lineage>
</organism>
<dbReference type="AlphaFoldDB" id="A0AAE0Z5R9"/>
<protein>
    <submittedName>
        <fullName evidence="2">Uncharacterized protein</fullName>
    </submittedName>
</protein>
<feature type="transmembrane region" description="Helical" evidence="1">
    <location>
        <begin position="242"/>
        <end position="265"/>
    </location>
</feature>
<keyword evidence="3" id="KW-1185">Reference proteome</keyword>
<reference evidence="2" key="1">
    <citation type="journal article" date="2023" name="G3 (Bethesda)">
        <title>A reference genome for the long-term kleptoplast-retaining sea slug Elysia crispata morphotype clarki.</title>
        <authorList>
            <person name="Eastman K.E."/>
            <person name="Pendleton A.L."/>
            <person name="Shaikh M.A."/>
            <person name="Suttiyut T."/>
            <person name="Ogas R."/>
            <person name="Tomko P."/>
            <person name="Gavelis G."/>
            <person name="Widhalm J.R."/>
            <person name="Wisecaver J.H."/>
        </authorList>
    </citation>
    <scope>NUCLEOTIDE SEQUENCE</scope>
    <source>
        <strain evidence="2">ECLA1</strain>
    </source>
</reference>
<comment type="caution">
    <text evidence="2">The sequence shown here is derived from an EMBL/GenBank/DDBJ whole genome shotgun (WGS) entry which is preliminary data.</text>
</comment>
<evidence type="ECO:0000313" key="3">
    <source>
        <dbReference type="Proteomes" id="UP001283361"/>
    </source>
</evidence>
<feature type="transmembrane region" description="Helical" evidence="1">
    <location>
        <begin position="191"/>
        <end position="211"/>
    </location>
</feature>
<dbReference type="SUPFAM" id="SSF81321">
    <property type="entry name" value="Family A G protein-coupled receptor-like"/>
    <property type="match status" value="1"/>
</dbReference>
<accession>A0AAE0Z5R9</accession>
<feature type="transmembrane region" description="Helical" evidence="1">
    <location>
        <begin position="108"/>
        <end position="129"/>
    </location>
</feature>
<feature type="transmembrane region" description="Helical" evidence="1">
    <location>
        <begin position="33"/>
        <end position="52"/>
    </location>
</feature>
<keyword evidence="1" id="KW-0472">Membrane</keyword>
<dbReference type="Proteomes" id="UP001283361">
    <property type="component" value="Unassembled WGS sequence"/>
</dbReference>
<feature type="transmembrane region" description="Helical" evidence="1">
    <location>
        <begin position="150"/>
        <end position="171"/>
    </location>
</feature>
<gene>
    <name evidence="2" type="ORF">RRG08_013979</name>
</gene>
<proteinExistence type="predicted"/>
<name>A0AAE0Z5R9_9GAST</name>
<dbReference type="EMBL" id="JAWDGP010004582">
    <property type="protein sequence ID" value="KAK3763248.1"/>
    <property type="molecule type" value="Genomic_DNA"/>
</dbReference>
<evidence type="ECO:0000256" key="1">
    <source>
        <dbReference type="SAM" id="Phobius"/>
    </source>
</evidence>
<keyword evidence="1" id="KW-0812">Transmembrane</keyword>